<feature type="transmembrane region" description="Helical" evidence="1">
    <location>
        <begin position="271"/>
        <end position="290"/>
    </location>
</feature>
<organism evidence="2 3">
    <name type="scientific">Microlunatus aurantiacus</name>
    <dbReference type="NCBI Taxonomy" id="446786"/>
    <lineage>
        <taxon>Bacteria</taxon>
        <taxon>Bacillati</taxon>
        <taxon>Actinomycetota</taxon>
        <taxon>Actinomycetes</taxon>
        <taxon>Propionibacteriales</taxon>
        <taxon>Propionibacteriaceae</taxon>
        <taxon>Microlunatus</taxon>
    </lineage>
</organism>
<dbReference type="PANTHER" id="PTHR36844:SF1">
    <property type="entry name" value="PROTEASE PRSW"/>
    <property type="match status" value="1"/>
</dbReference>
<feature type="transmembrane region" description="Helical" evidence="1">
    <location>
        <begin position="136"/>
        <end position="160"/>
    </location>
</feature>
<comment type="caution">
    <text evidence="2">The sequence shown here is derived from an EMBL/GenBank/DDBJ whole genome shotgun (WGS) entry which is preliminary data.</text>
</comment>
<feature type="transmembrane region" description="Helical" evidence="1">
    <location>
        <begin position="242"/>
        <end position="259"/>
    </location>
</feature>
<evidence type="ECO:0000256" key="1">
    <source>
        <dbReference type="SAM" id="Phobius"/>
    </source>
</evidence>
<evidence type="ECO:0008006" key="4">
    <source>
        <dbReference type="Google" id="ProtNLM"/>
    </source>
</evidence>
<dbReference type="PANTHER" id="PTHR36844">
    <property type="entry name" value="PROTEASE PRSW"/>
    <property type="match status" value="1"/>
</dbReference>
<evidence type="ECO:0000313" key="3">
    <source>
        <dbReference type="Proteomes" id="UP001500051"/>
    </source>
</evidence>
<sequence length="412" mass="43895">MTSSSGRAPRSSVTEEARLSGTVVPWAADPNVAAVLQPRRRRSRLTVVAMVGLGLALLLVAVLLLLAGDPVPLLISTLIAAASFPLLIWFFFWLDRWEPEPSRYRWAALIWGGSAAVLIAAAAQFVIAAFTRSDFWLAVVIAPLTEELAKGLFLVLIVWLRRGQLHGVVDGVVYAGLAGIGFAFTEDVLYYSSALTDGGPTELAALAIVRGLFSPFAHPLFTAAIGVGLGVAVTARSREARILAPLLGYLVAVLLHATWNGSTMVAEGRGFLIAYLVVMLPALAVLVVLATRARQQEGVVVQRALTDAVARGWVSPGDVALAGSLAARREARRAARRRGGRPAEQLMETYSNDLTALAFLHDGVLRSPGPPEEKVARQVGDLIVRTQILRPYAFPVEPSGPLPTLGPLGSGR</sequence>
<feature type="transmembrane region" description="Helical" evidence="1">
    <location>
        <begin position="172"/>
        <end position="192"/>
    </location>
</feature>
<feature type="transmembrane region" description="Helical" evidence="1">
    <location>
        <begin position="73"/>
        <end position="94"/>
    </location>
</feature>
<feature type="transmembrane region" description="Helical" evidence="1">
    <location>
        <begin position="212"/>
        <end position="235"/>
    </location>
</feature>
<feature type="transmembrane region" description="Helical" evidence="1">
    <location>
        <begin position="106"/>
        <end position="130"/>
    </location>
</feature>
<feature type="transmembrane region" description="Helical" evidence="1">
    <location>
        <begin position="45"/>
        <end position="67"/>
    </location>
</feature>
<keyword evidence="1" id="KW-0472">Membrane</keyword>
<proteinExistence type="predicted"/>
<dbReference type="Pfam" id="PF13367">
    <property type="entry name" value="PrsW-protease"/>
    <property type="match status" value="1"/>
</dbReference>
<keyword evidence="3" id="KW-1185">Reference proteome</keyword>
<dbReference type="InterPro" id="IPR026898">
    <property type="entry name" value="PrsW"/>
</dbReference>
<dbReference type="Proteomes" id="UP001500051">
    <property type="component" value="Unassembled WGS sequence"/>
</dbReference>
<gene>
    <name evidence="2" type="ORF">GCM10022204_14680</name>
</gene>
<dbReference type="EMBL" id="BAAAYX010000003">
    <property type="protein sequence ID" value="GAA3699243.1"/>
    <property type="molecule type" value="Genomic_DNA"/>
</dbReference>
<reference evidence="3" key="1">
    <citation type="journal article" date="2019" name="Int. J. Syst. Evol. Microbiol.">
        <title>The Global Catalogue of Microorganisms (GCM) 10K type strain sequencing project: providing services to taxonomists for standard genome sequencing and annotation.</title>
        <authorList>
            <consortium name="The Broad Institute Genomics Platform"/>
            <consortium name="The Broad Institute Genome Sequencing Center for Infectious Disease"/>
            <person name="Wu L."/>
            <person name="Ma J."/>
        </authorList>
    </citation>
    <scope>NUCLEOTIDE SEQUENCE [LARGE SCALE GENOMIC DNA]</scope>
    <source>
        <strain evidence="3">JCM 16548</strain>
    </source>
</reference>
<accession>A0ABP7D0P0</accession>
<protein>
    <recommendedName>
        <fullName evidence="4">Membrane proteinase PrsW, cleaves anti-sigma factor RsiW, M82 family</fullName>
    </recommendedName>
</protein>
<keyword evidence="1" id="KW-0812">Transmembrane</keyword>
<keyword evidence="1" id="KW-1133">Transmembrane helix</keyword>
<name>A0ABP7D0P0_9ACTN</name>
<evidence type="ECO:0000313" key="2">
    <source>
        <dbReference type="EMBL" id="GAA3699243.1"/>
    </source>
</evidence>